<organism evidence="2 3">
    <name type="scientific">Calocera viscosa (strain TUFC12733)</name>
    <dbReference type="NCBI Taxonomy" id="1330018"/>
    <lineage>
        <taxon>Eukaryota</taxon>
        <taxon>Fungi</taxon>
        <taxon>Dikarya</taxon>
        <taxon>Basidiomycota</taxon>
        <taxon>Agaricomycotina</taxon>
        <taxon>Dacrymycetes</taxon>
        <taxon>Dacrymycetales</taxon>
        <taxon>Dacrymycetaceae</taxon>
        <taxon>Calocera</taxon>
    </lineage>
</organism>
<gene>
    <name evidence="2" type="ORF">CALVIDRAFT_556975</name>
</gene>
<feature type="signal peptide" evidence="1">
    <location>
        <begin position="1"/>
        <end position="24"/>
    </location>
</feature>
<evidence type="ECO:0000313" key="3">
    <source>
        <dbReference type="Proteomes" id="UP000076738"/>
    </source>
</evidence>
<dbReference type="Proteomes" id="UP000076738">
    <property type="component" value="Unassembled WGS sequence"/>
</dbReference>
<dbReference type="AlphaFoldDB" id="A0A167JFF4"/>
<evidence type="ECO:0000313" key="2">
    <source>
        <dbReference type="EMBL" id="KZO93533.1"/>
    </source>
</evidence>
<accession>A0A167JFF4</accession>
<dbReference type="OrthoDB" id="439917at2759"/>
<name>A0A167JFF4_CALVF</name>
<keyword evidence="3" id="KW-1185">Reference proteome</keyword>
<keyword evidence="1" id="KW-0732">Signal</keyword>
<sequence length="286" mass="28983">MVGPRLLILLLNLLCLASVRSVVAQNGGGPVAAGLLACSDDATCAAFYYGAKVHCAPDGYCGDAGAACSGPGSCYGFCGQDGICGGVGAQCNTNDPNDYAGYKCFESNTCTGTFTKDITLTGICEPSGPSGSSAAAAGLTACSSDATCVTAFQAGVYCAPDGYCGDTGAACSADVDCWGTFVKDSPQRGVCASLGPTGSQRKRRSDLPPSWGVPDDAHCARLSETACRENGRSVCTDLKSDFMNCGACGNDCGEIEGAAVIGCIRGQCVVVLKVNRIGERTRKLVV</sequence>
<evidence type="ECO:0000256" key="1">
    <source>
        <dbReference type="SAM" id="SignalP"/>
    </source>
</evidence>
<reference evidence="2 3" key="1">
    <citation type="journal article" date="2016" name="Mol. Biol. Evol.">
        <title>Comparative Genomics of Early-Diverging Mushroom-Forming Fungi Provides Insights into the Origins of Lignocellulose Decay Capabilities.</title>
        <authorList>
            <person name="Nagy L.G."/>
            <person name="Riley R."/>
            <person name="Tritt A."/>
            <person name="Adam C."/>
            <person name="Daum C."/>
            <person name="Floudas D."/>
            <person name="Sun H."/>
            <person name="Yadav J.S."/>
            <person name="Pangilinan J."/>
            <person name="Larsson K.H."/>
            <person name="Matsuura K."/>
            <person name="Barry K."/>
            <person name="Labutti K."/>
            <person name="Kuo R."/>
            <person name="Ohm R.A."/>
            <person name="Bhattacharya S.S."/>
            <person name="Shirouzu T."/>
            <person name="Yoshinaga Y."/>
            <person name="Martin F.M."/>
            <person name="Grigoriev I.V."/>
            <person name="Hibbett D.S."/>
        </authorList>
    </citation>
    <scope>NUCLEOTIDE SEQUENCE [LARGE SCALE GENOMIC DNA]</scope>
    <source>
        <strain evidence="2 3">TUFC12733</strain>
    </source>
</reference>
<protein>
    <recommendedName>
        <fullName evidence="4">Carbohydrate-binding module family 18 protein</fullName>
    </recommendedName>
</protein>
<feature type="chain" id="PRO_5007888805" description="Carbohydrate-binding module family 18 protein" evidence="1">
    <location>
        <begin position="25"/>
        <end position="286"/>
    </location>
</feature>
<proteinExistence type="predicted"/>
<evidence type="ECO:0008006" key="4">
    <source>
        <dbReference type="Google" id="ProtNLM"/>
    </source>
</evidence>
<dbReference type="EMBL" id="KV417301">
    <property type="protein sequence ID" value="KZO93533.1"/>
    <property type="molecule type" value="Genomic_DNA"/>
</dbReference>